<proteinExistence type="predicted"/>
<keyword evidence="1" id="KW-0732">Signal</keyword>
<protein>
    <recommendedName>
        <fullName evidence="3">Lipoprotein</fullName>
    </recommendedName>
</protein>
<organism evidence="2">
    <name type="scientific">Aliivibrio wodanis</name>
    <dbReference type="NCBI Taxonomy" id="80852"/>
    <lineage>
        <taxon>Bacteria</taxon>
        <taxon>Pseudomonadati</taxon>
        <taxon>Pseudomonadota</taxon>
        <taxon>Gammaproteobacteria</taxon>
        <taxon>Vibrionales</taxon>
        <taxon>Vibrionaceae</taxon>
        <taxon>Aliivibrio</taxon>
    </lineage>
</organism>
<reference evidence="2" key="1">
    <citation type="submission" date="2019-09" db="EMBL/GenBank/DDBJ databases">
        <authorList>
            <person name="Hjerde E."/>
        </authorList>
    </citation>
    <scope>NUCLEOTIDE SEQUENCE</scope>
    <source>
        <strain evidence="2">06/09/160</strain>
    </source>
</reference>
<feature type="chain" id="PRO_5024442559" description="Lipoprotein" evidence="1">
    <location>
        <begin position="19"/>
        <end position="143"/>
    </location>
</feature>
<dbReference type="AlphaFoldDB" id="A0A5Q4ZXV3"/>
<dbReference type="EMBL" id="LR721751">
    <property type="protein sequence ID" value="VVV06431.1"/>
    <property type="molecule type" value="Genomic_DNA"/>
</dbReference>
<feature type="signal peptide" evidence="1">
    <location>
        <begin position="1"/>
        <end position="18"/>
    </location>
</feature>
<evidence type="ECO:0000313" key="2">
    <source>
        <dbReference type="EMBL" id="VVV06431.1"/>
    </source>
</evidence>
<accession>A0A5Q4ZXV3</accession>
<name>A0A5Q4ZXV3_9GAMM</name>
<gene>
    <name evidence="2" type="ORF">AW0309160_03923</name>
</gene>
<evidence type="ECO:0000256" key="1">
    <source>
        <dbReference type="SAM" id="SignalP"/>
    </source>
</evidence>
<sequence>MKMFIALFSLMICWTTQAATEKNTIWYEHQVISLPEVTQSRLNTKLKLLELVSLRQWNITNQASDSFEMSLKKCNLKIAFTDTAITISHDKFKSNTQNHQNSKNKRPVCSKNWLSNVAKDINATLKIMSIQQEAINLEKVKAL</sequence>
<evidence type="ECO:0008006" key="3">
    <source>
        <dbReference type="Google" id="ProtNLM"/>
    </source>
</evidence>